<comment type="similarity">
    <text evidence="2">Belongs to the TBCE family.</text>
</comment>
<reference evidence="11 12" key="1">
    <citation type="submission" date="2025-05" db="UniProtKB">
        <authorList>
            <consortium name="RefSeq"/>
        </authorList>
    </citation>
    <scope>IDENTIFICATION</scope>
    <source>
        <tissue evidence="11 12">Whole Larva</tissue>
    </source>
</reference>
<dbReference type="InterPro" id="IPR036859">
    <property type="entry name" value="CAP-Gly_dom_sf"/>
</dbReference>
<name>A0ABM1N5L6_NICVS</name>
<evidence type="ECO:0000256" key="6">
    <source>
        <dbReference type="ARBA" id="ARBA00022737"/>
    </source>
</evidence>
<protein>
    <recommendedName>
        <fullName evidence="3">Tubulin-specific chaperone E</fullName>
    </recommendedName>
    <alternativeName>
        <fullName evidence="8">Tubulin-folding cofactor E</fullName>
    </alternativeName>
</protein>
<dbReference type="Pfam" id="PF01302">
    <property type="entry name" value="CAP_GLY"/>
    <property type="match status" value="1"/>
</dbReference>
<dbReference type="InterPro" id="IPR000938">
    <property type="entry name" value="CAP-Gly_domain"/>
</dbReference>
<evidence type="ECO:0000256" key="8">
    <source>
        <dbReference type="ARBA" id="ARBA00030180"/>
    </source>
</evidence>
<dbReference type="InterPro" id="IPR032675">
    <property type="entry name" value="LRR_dom_sf"/>
</dbReference>
<dbReference type="PROSITE" id="PS51450">
    <property type="entry name" value="LRR"/>
    <property type="match status" value="1"/>
</dbReference>
<evidence type="ECO:0000256" key="2">
    <source>
        <dbReference type="ARBA" id="ARBA00006286"/>
    </source>
</evidence>
<dbReference type="SUPFAM" id="SSF74924">
    <property type="entry name" value="Cap-Gly domain"/>
    <property type="match status" value="1"/>
</dbReference>
<keyword evidence="10" id="KW-1185">Reference proteome</keyword>
<accession>A0ABM1N5L6</accession>
<evidence type="ECO:0000256" key="1">
    <source>
        <dbReference type="ARBA" id="ARBA00004496"/>
    </source>
</evidence>
<keyword evidence="6" id="KW-0677">Repeat</keyword>
<gene>
    <name evidence="11 12" type="primary">LOC108566637</name>
</gene>
<evidence type="ECO:0000313" key="11">
    <source>
        <dbReference type="RefSeq" id="XP_017782115.1"/>
    </source>
</evidence>
<dbReference type="PANTHER" id="PTHR18849">
    <property type="entry name" value="LEUCINE RICH REPEAT PROTEIN"/>
    <property type="match status" value="1"/>
</dbReference>
<dbReference type="PANTHER" id="PTHR18849:SF0">
    <property type="entry name" value="CILIA- AND FLAGELLA-ASSOCIATED PROTEIN 410-RELATED"/>
    <property type="match status" value="1"/>
</dbReference>
<dbReference type="PROSITE" id="PS50245">
    <property type="entry name" value="CAP_GLY_2"/>
    <property type="match status" value="1"/>
</dbReference>
<evidence type="ECO:0000256" key="5">
    <source>
        <dbReference type="ARBA" id="ARBA00022614"/>
    </source>
</evidence>
<dbReference type="InterPro" id="IPR001611">
    <property type="entry name" value="Leu-rich_rpt"/>
</dbReference>
<dbReference type="RefSeq" id="XP_017782115.1">
    <property type="nucleotide sequence ID" value="XM_017926626.1"/>
</dbReference>
<evidence type="ECO:0000256" key="3">
    <source>
        <dbReference type="ARBA" id="ARBA00015004"/>
    </source>
</evidence>
<dbReference type="InterPro" id="IPR044079">
    <property type="entry name" value="Ubl_TBCE"/>
</dbReference>
<dbReference type="GeneID" id="108566637"/>
<dbReference type="Gene3D" id="3.10.20.90">
    <property type="entry name" value="Phosphatidylinositol 3-kinase Catalytic Subunit, Chain A, domain 1"/>
    <property type="match status" value="1"/>
</dbReference>
<evidence type="ECO:0000313" key="10">
    <source>
        <dbReference type="Proteomes" id="UP000695000"/>
    </source>
</evidence>
<evidence type="ECO:0000256" key="7">
    <source>
        <dbReference type="ARBA" id="ARBA00023186"/>
    </source>
</evidence>
<sequence>MKKENDPNVEDRVECQGSYGTIKYIGEVDGHSGTWLGVEWDDSDRGKHDGSVKNIEYFKARSATSGSFVRPEKIELGQSIISAITTRYGQKDDETEAKHLQQQLLSTQQTMNAPFLQLVGFDKITDKQRKYNELHVINVRMQKINHLGKPREVMELCPNIWELDLSKNLINSWSLILQLCSELKSLKILNVSENILTYPIEDGEERYESVTTLICGSMKLNWEGLLKMTRHFPNLEEFIAPKNNVMNLDIGDSDLQKLKILHIDQNDIGSWSEICKLGHLPDLELLNVESTGIKEIRFPEEGKSKLFRNLKMLYLKENFINDWESVGELNKLENLIDLRLIKNPIFEHNTYDTCAQYIIARIANLMVLDGQIISEERKGAEYDYLRINGIEWLKFKDDDDTRADFLRRFNRYQELVKKYGELEESELKVQSNIIQVSLINVNLVYEDRVISKKLPPTILVQKLIMLTQKLFQLSERPTLIYESALHDNIKIELADECKELGVYSIQNDDRIVVRV</sequence>
<keyword evidence="4" id="KW-0963">Cytoplasm</keyword>
<dbReference type="SUPFAM" id="SSF52058">
    <property type="entry name" value="L domain-like"/>
    <property type="match status" value="1"/>
</dbReference>
<dbReference type="SUPFAM" id="SSF54236">
    <property type="entry name" value="Ubiquitin-like"/>
    <property type="match status" value="1"/>
</dbReference>
<dbReference type="Gene3D" id="2.30.30.190">
    <property type="entry name" value="CAP Gly-rich-like domain"/>
    <property type="match status" value="1"/>
</dbReference>
<dbReference type="Proteomes" id="UP000695000">
    <property type="component" value="Unplaced"/>
</dbReference>
<proteinExistence type="inferred from homology"/>
<evidence type="ECO:0000313" key="12">
    <source>
        <dbReference type="RefSeq" id="XP_017782116.1"/>
    </source>
</evidence>
<comment type="subcellular location">
    <subcellularLocation>
        <location evidence="1">Cytoplasm</location>
    </subcellularLocation>
</comment>
<evidence type="ECO:0000256" key="4">
    <source>
        <dbReference type="ARBA" id="ARBA00022490"/>
    </source>
</evidence>
<dbReference type="InterPro" id="IPR029071">
    <property type="entry name" value="Ubiquitin-like_domsf"/>
</dbReference>
<dbReference type="Gene3D" id="3.80.10.10">
    <property type="entry name" value="Ribonuclease Inhibitor"/>
    <property type="match status" value="3"/>
</dbReference>
<dbReference type="RefSeq" id="XP_017782116.1">
    <property type="nucleotide sequence ID" value="XM_017926627.1"/>
</dbReference>
<organism evidence="10 12">
    <name type="scientific">Nicrophorus vespilloides</name>
    <name type="common">Boreal carrion beetle</name>
    <dbReference type="NCBI Taxonomy" id="110193"/>
    <lineage>
        <taxon>Eukaryota</taxon>
        <taxon>Metazoa</taxon>
        <taxon>Ecdysozoa</taxon>
        <taxon>Arthropoda</taxon>
        <taxon>Hexapoda</taxon>
        <taxon>Insecta</taxon>
        <taxon>Pterygota</taxon>
        <taxon>Neoptera</taxon>
        <taxon>Endopterygota</taxon>
        <taxon>Coleoptera</taxon>
        <taxon>Polyphaga</taxon>
        <taxon>Staphyliniformia</taxon>
        <taxon>Silphidae</taxon>
        <taxon>Nicrophorinae</taxon>
        <taxon>Nicrophorus</taxon>
    </lineage>
</organism>
<dbReference type="SMART" id="SM01052">
    <property type="entry name" value="CAP_GLY"/>
    <property type="match status" value="1"/>
</dbReference>
<keyword evidence="5" id="KW-0433">Leucine-rich repeat</keyword>
<keyword evidence="7" id="KW-0143">Chaperone</keyword>
<feature type="domain" description="CAP-Gly" evidence="9">
    <location>
        <begin position="26"/>
        <end position="70"/>
    </location>
</feature>
<dbReference type="CDD" id="cd17044">
    <property type="entry name" value="Ubl_TBCE"/>
    <property type="match status" value="1"/>
</dbReference>
<evidence type="ECO:0000259" key="9">
    <source>
        <dbReference type="PROSITE" id="PS50245"/>
    </source>
</evidence>